<sequence>MALSSPCHSPPPAPALCCLCCLCCLRRLHWHLPSMPAHSILTYMRAYRHAALLRTHSAPATRDVFLFVPARRVGNSLSPALQSPAAASASATASAAAASALNTRAAVCTYIHIHIHIPLVPRDRPRSASAAQRCHGQACPSLLLAQAPMLSVVTMLRQRPVPASRLWVLA</sequence>
<name>R0IZR0_EXST2</name>
<reference evidence="1 2" key="1">
    <citation type="journal article" date="2012" name="PLoS Pathog.">
        <title>Diverse lifestyles and strategies of plant pathogenesis encoded in the genomes of eighteen Dothideomycetes fungi.</title>
        <authorList>
            <person name="Ohm R.A."/>
            <person name="Feau N."/>
            <person name="Henrissat B."/>
            <person name="Schoch C.L."/>
            <person name="Horwitz B.A."/>
            <person name="Barry K.W."/>
            <person name="Condon B.J."/>
            <person name="Copeland A.C."/>
            <person name="Dhillon B."/>
            <person name="Glaser F."/>
            <person name="Hesse C.N."/>
            <person name="Kosti I."/>
            <person name="LaButti K."/>
            <person name="Lindquist E.A."/>
            <person name="Lucas S."/>
            <person name="Salamov A.A."/>
            <person name="Bradshaw R.E."/>
            <person name="Ciuffetti L."/>
            <person name="Hamelin R.C."/>
            <person name="Kema G.H.J."/>
            <person name="Lawrence C."/>
            <person name="Scott J.A."/>
            <person name="Spatafora J.W."/>
            <person name="Turgeon B.G."/>
            <person name="de Wit P.J.G.M."/>
            <person name="Zhong S."/>
            <person name="Goodwin S.B."/>
            <person name="Grigoriev I.V."/>
        </authorList>
    </citation>
    <scope>NUCLEOTIDE SEQUENCE [LARGE SCALE GENOMIC DNA]</scope>
    <source>
        <strain evidence="2">28A</strain>
    </source>
</reference>
<evidence type="ECO:0000313" key="2">
    <source>
        <dbReference type="Proteomes" id="UP000016935"/>
    </source>
</evidence>
<dbReference type="EMBL" id="KB908493">
    <property type="protein sequence ID" value="EOA90026.1"/>
    <property type="molecule type" value="Genomic_DNA"/>
</dbReference>
<proteinExistence type="predicted"/>
<reference evidence="1 2" key="2">
    <citation type="journal article" date="2013" name="PLoS Genet.">
        <title>Comparative genome structure, secondary metabolite, and effector coding capacity across Cochliobolus pathogens.</title>
        <authorList>
            <person name="Condon B.J."/>
            <person name="Leng Y."/>
            <person name="Wu D."/>
            <person name="Bushley K.E."/>
            <person name="Ohm R.A."/>
            <person name="Otillar R."/>
            <person name="Martin J."/>
            <person name="Schackwitz W."/>
            <person name="Grimwood J."/>
            <person name="MohdZainudin N."/>
            <person name="Xue C."/>
            <person name="Wang R."/>
            <person name="Manning V.A."/>
            <person name="Dhillon B."/>
            <person name="Tu Z.J."/>
            <person name="Steffenson B.J."/>
            <person name="Salamov A."/>
            <person name="Sun H."/>
            <person name="Lowry S."/>
            <person name="LaButti K."/>
            <person name="Han J."/>
            <person name="Copeland A."/>
            <person name="Lindquist E."/>
            <person name="Barry K."/>
            <person name="Schmutz J."/>
            <person name="Baker S.E."/>
            <person name="Ciuffetti L.M."/>
            <person name="Grigoriev I.V."/>
            <person name="Zhong S."/>
            <person name="Turgeon B.G."/>
        </authorList>
    </citation>
    <scope>NUCLEOTIDE SEQUENCE [LARGE SCALE GENOMIC DNA]</scope>
    <source>
        <strain evidence="2">28A</strain>
    </source>
</reference>
<dbReference type="HOGENOM" id="CLU_1571608_0_0_1"/>
<dbReference type="AlphaFoldDB" id="R0IZR0"/>
<protein>
    <submittedName>
        <fullName evidence="1">Uncharacterized protein</fullName>
    </submittedName>
</protein>
<organism evidence="1 2">
    <name type="scientific">Exserohilum turcicum (strain 28A)</name>
    <name type="common">Northern leaf blight fungus</name>
    <name type="synonym">Setosphaeria turcica</name>
    <dbReference type="NCBI Taxonomy" id="671987"/>
    <lineage>
        <taxon>Eukaryota</taxon>
        <taxon>Fungi</taxon>
        <taxon>Dikarya</taxon>
        <taxon>Ascomycota</taxon>
        <taxon>Pezizomycotina</taxon>
        <taxon>Dothideomycetes</taxon>
        <taxon>Pleosporomycetidae</taxon>
        <taxon>Pleosporales</taxon>
        <taxon>Pleosporineae</taxon>
        <taxon>Pleosporaceae</taxon>
        <taxon>Exserohilum</taxon>
    </lineage>
</organism>
<dbReference type="GeneID" id="19404172"/>
<accession>R0IZR0</accession>
<keyword evidence="2" id="KW-1185">Reference proteome</keyword>
<dbReference type="Proteomes" id="UP000016935">
    <property type="component" value="Unassembled WGS sequence"/>
</dbReference>
<evidence type="ECO:0000313" key="1">
    <source>
        <dbReference type="EMBL" id="EOA90026.1"/>
    </source>
</evidence>
<gene>
    <name evidence="1" type="ORF">SETTUDRAFT_36689</name>
</gene>
<dbReference type="RefSeq" id="XP_008021867.1">
    <property type="nucleotide sequence ID" value="XM_008023676.1"/>
</dbReference>